<organism evidence="9 10">
    <name type="scientific">Hibiscus sabdariffa</name>
    <name type="common">roselle</name>
    <dbReference type="NCBI Taxonomy" id="183260"/>
    <lineage>
        <taxon>Eukaryota</taxon>
        <taxon>Viridiplantae</taxon>
        <taxon>Streptophyta</taxon>
        <taxon>Embryophyta</taxon>
        <taxon>Tracheophyta</taxon>
        <taxon>Spermatophyta</taxon>
        <taxon>Magnoliopsida</taxon>
        <taxon>eudicotyledons</taxon>
        <taxon>Gunneridae</taxon>
        <taxon>Pentapetalae</taxon>
        <taxon>rosids</taxon>
        <taxon>malvids</taxon>
        <taxon>Malvales</taxon>
        <taxon>Malvaceae</taxon>
        <taxon>Malvoideae</taxon>
        <taxon>Hibiscus</taxon>
    </lineage>
</organism>
<evidence type="ECO:0000256" key="3">
    <source>
        <dbReference type="ARBA" id="ARBA00022741"/>
    </source>
</evidence>
<feature type="compositionally biased region" description="Basic and acidic residues" evidence="7">
    <location>
        <begin position="35"/>
        <end position="47"/>
    </location>
</feature>
<dbReference type="Proteomes" id="UP001396334">
    <property type="component" value="Unassembled WGS sequence"/>
</dbReference>
<dbReference type="PANTHER" id="PTHR24056">
    <property type="entry name" value="CELL DIVISION PROTEIN KINASE"/>
    <property type="match status" value="1"/>
</dbReference>
<keyword evidence="5 6" id="KW-0067">ATP-binding</keyword>
<dbReference type="InterPro" id="IPR017441">
    <property type="entry name" value="Protein_kinase_ATP_BS"/>
</dbReference>
<dbReference type="InterPro" id="IPR050108">
    <property type="entry name" value="CDK"/>
</dbReference>
<dbReference type="EMBL" id="JBBPBN010000833">
    <property type="protein sequence ID" value="KAK8481937.1"/>
    <property type="molecule type" value="Genomic_DNA"/>
</dbReference>
<name>A0ABR1ZMS9_9ROSI</name>
<evidence type="ECO:0000256" key="1">
    <source>
        <dbReference type="ARBA" id="ARBA00006485"/>
    </source>
</evidence>
<dbReference type="Gene3D" id="1.10.510.10">
    <property type="entry name" value="Transferase(Phosphotransferase) domain 1"/>
    <property type="match status" value="1"/>
</dbReference>
<evidence type="ECO:0000256" key="4">
    <source>
        <dbReference type="ARBA" id="ARBA00022777"/>
    </source>
</evidence>
<dbReference type="InterPro" id="IPR008271">
    <property type="entry name" value="Ser/Thr_kinase_AS"/>
</dbReference>
<keyword evidence="4" id="KW-0418">Kinase</keyword>
<evidence type="ECO:0000259" key="8">
    <source>
        <dbReference type="PROSITE" id="PS50011"/>
    </source>
</evidence>
<keyword evidence="2" id="KW-0808">Transferase</keyword>
<dbReference type="PROSITE" id="PS00107">
    <property type="entry name" value="PROTEIN_KINASE_ATP"/>
    <property type="match status" value="1"/>
</dbReference>
<feature type="domain" description="Protein kinase" evidence="8">
    <location>
        <begin position="166"/>
        <end position="450"/>
    </location>
</feature>
<dbReference type="PROSITE" id="PS50011">
    <property type="entry name" value="PROTEIN_KINASE_DOM"/>
    <property type="match status" value="1"/>
</dbReference>
<keyword evidence="3 6" id="KW-0547">Nucleotide-binding</keyword>
<dbReference type="CDD" id="cd07840">
    <property type="entry name" value="STKc_CDK9_like"/>
    <property type="match status" value="1"/>
</dbReference>
<gene>
    <name evidence="9" type="ORF">V6N11_047890</name>
</gene>
<evidence type="ECO:0000313" key="10">
    <source>
        <dbReference type="Proteomes" id="UP001396334"/>
    </source>
</evidence>
<dbReference type="PROSITE" id="PS00108">
    <property type="entry name" value="PROTEIN_KINASE_ST"/>
    <property type="match status" value="1"/>
</dbReference>
<evidence type="ECO:0000256" key="5">
    <source>
        <dbReference type="ARBA" id="ARBA00022840"/>
    </source>
</evidence>
<evidence type="ECO:0000256" key="6">
    <source>
        <dbReference type="PROSITE-ProRule" id="PRU10141"/>
    </source>
</evidence>
<keyword evidence="10" id="KW-1185">Reference proteome</keyword>
<dbReference type="PANTHER" id="PTHR24056:SF380">
    <property type="entry name" value="PROTEIN KINASE DOMAIN-CONTAINING PROTEIN"/>
    <property type="match status" value="1"/>
</dbReference>
<dbReference type="InterPro" id="IPR000719">
    <property type="entry name" value="Prot_kinase_dom"/>
</dbReference>
<comment type="caution">
    <text evidence="9">The sequence shown here is derived from an EMBL/GenBank/DDBJ whole genome shotgun (WGS) entry which is preliminary data.</text>
</comment>
<evidence type="ECO:0000256" key="2">
    <source>
        <dbReference type="ARBA" id="ARBA00022679"/>
    </source>
</evidence>
<dbReference type="Pfam" id="PF00069">
    <property type="entry name" value="Pkinase"/>
    <property type="match status" value="1"/>
</dbReference>
<proteinExistence type="inferred from homology"/>
<dbReference type="InterPro" id="IPR011009">
    <property type="entry name" value="Kinase-like_dom_sf"/>
</dbReference>
<sequence>MGCMSSKSNSPKNHQKRMKRKGSLEKLARQANSSGREEVVRPKDKYGSGESGSGGDVKVLLIHKKSSDSDRFHYDDQVEEKRVLDKFEVVEKNKVEKCGVTNITIACHHPGSERVLDCIEGEQVAAGWPAWLVAVAGEAIKGWIPRRANSFEKLDKASSLGLILYLHLFVAIGQGTYSSVYKARDLIHNKLVALKRVRFDNHDPESAKFMAREIVLLRRLDHPNVIKLEGLIISPTSYTIYLVFEYMEHDLVGLASLPGIKFTEPQIKCYMQQLLSGLDHCHSHGVIHRDIKGSNLLIDSNGILKIADFGLACHFDPHDSVPMTSRVVTLWYRPPELLLGASQYGGAVDLWSAGCILGELYSGKPILPGKTEVEQLHKIFKLCGSPTDEYWRRAKLPHSTVFKPLHPYRRHIAETFKDLPSPTVTLMETLLAIDPAHRRTAAFALKSEFFTTQPLDCDPSSLPKYPPSKEIDAKLQDEEYRRQRVGSRGSRVLDMEMRGQKEPLAVSTSKSNTESAASTQLRKNIELFSYENTYYISMFLIFCPWCPGPSSYRGKQHHPNLKSSSQMLNTGKADAFSGILFDPPPVKQIPAAKEGSRDFPEHNRKKILHSGPLVHGNVFRKPGKEHDLPMVSSKANLSKLSGLVAARTSASEDHRQKPGALTVEAVNQAVMPRTSFSEFESAMKQDVRRHVPKTVESQLPEGGRACSKESSPHGGGGPSPRRNKMFVSGPLLAPSDNVDQMLKEHDQACLVPCDMALNNNAAAAVASGDSDVNDAGVYFLCASFNVCLNQKKAL</sequence>
<dbReference type="SMART" id="SM00220">
    <property type="entry name" value="S_TKc"/>
    <property type="match status" value="1"/>
</dbReference>
<dbReference type="SUPFAM" id="SSF56112">
    <property type="entry name" value="Protein kinase-like (PK-like)"/>
    <property type="match status" value="1"/>
</dbReference>
<evidence type="ECO:0000256" key="7">
    <source>
        <dbReference type="SAM" id="MobiDB-lite"/>
    </source>
</evidence>
<feature type="region of interest" description="Disordered" evidence="7">
    <location>
        <begin position="1"/>
        <end position="54"/>
    </location>
</feature>
<feature type="compositionally biased region" description="Polar residues" evidence="7">
    <location>
        <begin position="1"/>
        <end position="12"/>
    </location>
</feature>
<feature type="region of interest" description="Disordered" evidence="7">
    <location>
        <begin position="684"/>
        <end position="727"/>
    </location>
</feature>
<protein>
    <recommendedName>
        <fullName evidence="8">Protein kinase domain-containing protein</fullName>
    </recommendedName>
</protein>
<accession>A0ABR1ZMS9</accession>
<feature type="binding site" evidence="6">
    <location>
        <position position="195"/>
    </location>
    <ligand>
        <name>ATP</name>
        <dbReference type="ChEBI" id="CHEBI:30616"/>
    </ligand>
</feature>
<reference evidence="9 10" key="1">
    <citation type="journal article" date="2024" name="G3 (Bethesda)">
        <title>Genome assembly of Hibiscus sabdariffa L. provides insights into metabolisms of medicinal natural products.</title>
        <authorList>
            <person name="Kim T."/>
        </authorList>
    </citation>
    <scope>NUCLEOTIDE SEQUENCE [LARGE SCALE GENOMIC DNA]</scope>
    <source>
        <strain evidence="9">TK-2024</strain>
        <tissue evidence="9">Old leaves</tissue>
    </source>
</reference>
<dbReference type="Gene3D" id="3.30.200.20">
    <property type="entry name" value="Phosphorylase Kinase, domain 1"/>
    <property type="match status" value="1"/>
</dbReference>
<comment type="similarity">
    <text evidence="1">Belongs to the protein kinase superfamily. CMGC Ser/Thr protein kinase family. CDC2/CDKX subfamily.</text>
</comment>
<evidence type="ECO:0000313" key="9">
    <source>
        <dbReference type="EMBL" id="KAK8481937.1"/>
    </source>
</evidence>